<keyword evidence="2" id="KW-1185">Reference proteome</keyword>
<proteinExistence type="predicted"/>
<accession>A0A927RHM6</accession>
<name>A0A927RHM6_9ACTN</name>
<evidence type="ECO:0008006" key="3">
    <source>
        <dbReference type="Google" id="ProtNLM"/>
    </source>
</evidence>
<dbReference type="RefSeq" id="WP_192748400.1">
    <property type="nucleotide sequence ID" value="NZ_BAABJL010000077.1"/>
</dbReference>
<gene>
    <name evidence="1" type="ORF">HEB94_000481</name>
</gene>
<dbReference type="AlphaFoldDB" id="A0A927RHM6"/>
<dbReference type="EMBL" id="JADBEM010000001">
    <property type="protein sequence ID" value="MBE1603633.1"/>
    <property type="molecule type" value="Genomic_DNA"/>
</dbReference>
<comment type="caution">
    <text evidence="1">The sequence shown here is derived from an EMBL/GenBank/DDBJ whole genome shotgun (WGS) entry which is preliminary data.</text>
</comment>
<dbReference type="Proteomes" id="UP000638648">
    <property type="component" value="Unassembled WGS sequence"/>
</dbReference>
<dbReference type="PANTHER" id="PTHR33657">
    <property type="entry name" value="DOMAIN PROTEIN, PUTATIVE (AFU_ORTHOLOGUE AFUA_5G00600)-RELATED"/>
    <property type="match status" value="1"/>
</dbReference>
<evidence type="ECO:0000313" key="2">
    <source>
        <dbReference type="Proteomes" id="UP000638648"/>
    </source>
</evidence>
<organism evidence="1 2">
    <name type="scientific">Actinopolymorpha pittospori</name>
    <dbReference type="NCBI Taxonomy" id="648752"/>
    <lineage>
        <taxon>Bacteria</taxon>
        <taxon>Bacillati</taxon>
        <taxon>Actinomycetota</taxon>
        <taxon>Actinomycetes</taxon>
        <taxon>Propionibacteriales</taxon>
        <taxon>Actinopolymorphaceae</taxon>
        <taxon>Actinopolymorpha</taxon>
    </lineage>
</organism>
<sequence>MTIPTISTIPTIPHDEVIGFDEVERVEPRQILVKRFQPYLVSLTGCVPHPGVDAEGRISAGLGVDSVADGCTDSPGQAYSRSMRLGDYAVIVYAWYFPRDCPSPGRGHRHDWEGAVLWVHGHDDDARLISISYSQHGRLFTVEPTEHNTHDGRPMLAYSSYGEKVTHSMWLHDVPGDLHPLIDWEDLPAVARTALNEGDYGAGTPLIRDGAFKRNVYHSWPGEPGVIMDLLGRIR</sequence>
<evidence type="ECO:0000313" key="1">
    <source>
        <dbReference type="EMBL" id="MBE1603633.1"/>
    </source>
</evidence>
<dbReference type="InterPro" id="IPR008701">
    <property type="entry name" value="NPP1"/>
</dbReference>
<dbReference type="PANTHER" id="PTHR33657:SF6">
    <property type="entry name" value="SECRETED PROTEIN"/>
    <property type="match status" value="1"/>
</dbReference>
<reference evidence="1" key="1">
    <citation type="submission" date="2020-10" db="EMBL/GenBank/DDBJ databases">
        <title>Sequencing the genomes of 1000 actinobacteria strains.</title>
        <authorList>
            <person name="Klenk H.-P."/>
        </authorList>
    </citation>
    <scope>NUCLEOTIDE SEQUENCE</scope>
    <source>
        <strain evidence="1">DSM 45354</strain>
    </source>
</reference>
<protein>
    <recommendedName>
        <fullName evidence="3">Necrosis inducing protein (NPP1)</fullName>
    </recommendedName>
</protein>
<dbReference type="Pfam" id="PF05630">
    <property type="entry name" value="NPP1"/>
    <property type="match status" value="1"/>
</dbReference>